<dbReference type="SUPFAM" id="SSF53474">
    <property type="entry name" value="alpha/beta-Hydrolases"/>
    <property type="match status" value="1"/>
</dbReference>
<keyword evidence="2" id="KW-0378">Hydrolase</keyword>
<dbReference type="STRING" id="580166.AUP43_16870"/>
<sequence length="216" mass="22370">MQLSGPSLPPADGKPARGLVILLHGLGADGNDLIGLAPHWAPLLPHVAFVSPNAPYPCDMAPYGYQWFSLQDRTPARVIAGVQAAAPILDGFIDQQMADHGLAANQVALVGFSQGTMMSLSVAPRRSHALAGVVGYSGRLVDDGSLATQITARPPMLLVHGTQDEIVPYQSLEMSAQALTALDVPVETLSCPGLGHGIDPAGLQAGGAFLQKVLTA</sequence>
<dbReference type="InterPro" id="IPR050565">
    <property type="entry name" value="LYPA1-2/EST-like"/>
</dbReference>
<evidence type="ECO:0000256" key="2">
    <source>
        <dbReference type="ARBA" id="ARBA00022801"/>
    </source>
</evidence>
<dbReference type="InterPro" id="IPR029058">
    <property type="entry name" value="AB_hydrolase_fold"/>
</dbReference>
<dbReference type="Proteomes" id="UP000076400">
    <property type="component" value="Unassembled WGS sequence"/>
</dbReference>
<name>A0A154WFG7_9PROT</name>
<protein>
    <submittedName>
        <fullName evidence="4">Phospholipase</fullName>
    </submittedName>
</protein>
<dbReference type="PANTHER" id="PTHR10655">
    <property type="entry name" value="LYSOPHOSPHOLIPASE-RELATED"/>
    <property type="match status" value="1"/>
</dbReference>
<dbReference type="OrthoDB" id="9801763at2"/>
<dbReference type="Gene3D" id="3.40.50.1820">
    <property type="entry name" value="alpha/beta hydrolase"/>
    <property type="match status" value="1"/>
</dbReference>
<dbReference type="InterPro" id="IPR003140">
    <property type="entry name" value="PLipase/COase/thioEstase"/>
</dbReference>
<organism evidence="4 5">
    <name type="scientific">Oceanibaculum pacificum</name>
    <dbReference type="NCBI Taxonomy" id="580166"/>
    <lineage>
        <taxon>Bacteria</taxon>
        <taxon>Pseudomonadati</taxon>
        <taxon>Pseudomonadota</taxon>
        <taxon>Alphaproteobacteria</taxon>
        <taxon>Rhodospirillales</taxon>
        <taxon>Oceanibaculaceae</taxon>
        <taxon>Oceanibaculum</taxon>
    </lineage>
</organism>
<dbReference type="RefSeq" id="WP_067552781.1">
    <property type="nucleotide sequence ID" value="NZ_LPXN01000038.1"/>
</dbReference>
<dbReference type="EMBL" id="LPXN01000038">
    <property type="protein sequence ID" value="KZD12271.1"/>
    <property type="molecule type" value="Genomic_DNA"/>
</dbReference>
<evidence type="ECO:0000259" key="3">
    <source>
        <dbReference type="Pfam" id="PF02230"/>
    </source>
</evidence>
<dbReference type="Pfam" id="PF02230">
    <property type="entry name" value="Abhydrolase_2"/>
    <property type="match status" value="1"/>
</dbReference>
<keyword evidence="5" id="KW-1185">Reference proteome</keyword>
<evidence type="ECO:0000313" key="4">
    <source>
        <dbReference type="EMBL" id="KZD12271.1"/>
    </source>
</evidence>
<dbReference type="PANTHER" id="PTHR10655:SF17">
    <property type="entry name" value="LYSOPHOSPHOLIPASE-LIKE PROTEIN 1"/>
    <property type="match status" value="1"/>
</dbReference>
<evidence type="ECO:0000256" key="1">
    <source>
        <dbReference type="ARBA" id="ARBA00006499"/>
    </source>
</evidence>
<evidence type="ECO:0000313" key="5">
    <source>
        <dbReference type="Proteomes" id="UP000076400"/>
    </source>
</evidence>
<comment type="caution">
    <text evidence="4">The sequence shown here is derived from an EMBL/GenBank/DDBJ whole genome shotgun (WGS) entry which is preliminary data.</text>
</comment>
<feature type="domain" description="Phospholipase/carboxylesterase/thioesterase" evidence="3">
    <location>
        <begin position="13"/>
        <end position="213"/>
    </location>
</feature>
<accession>A0A154WFG7</accession>
<dbReference type="AlphaFoldDB" id="A0A154WFG7"/>
<comment type="similarity">
    <text evidence="1">Belongs to the AB hydrolase superfamily. AB hydrolase 2 family.</text>
</comment>
<proteinExistence type="inferred from homology"/>
<gene>
    <name evidence="4" type="ORF">AUP43_16870</name>
</gene>
<reference evidence="4 5" key="1">
    <citation type="submission" date="2015-12" db="EMBL/GenBank/DDBJ databases">
        <title>Genome sequence of Oceanibaculum pacificum MCCC 1A02656.</title>
        <authorList>
            <person name="Lu L."/>
            <person name="Lai Q."/>
            <person name="Shao Z."/>
            <person name="Qian P."/>
        </authorList>
    </citation>
    <scope>NUCLEOTIDE SEQUENCE [LARGE SCALE GENOMIC DNA]</scope>
    <source>
        <strain evidence="4 5">MCCC 1A02656</strain>
    </source>
</reference>
<dbReference type="GO" id="GO:0016787">
    <property type="term" value="F:hydrolase activity"/>
    <property type="evidence" value="ECO:0007669"/>
    <property type="project" value="UniProtKB-KW"/>
</dbReference>